<evidence type="ECO:0000259" key="1">
    <source>
        <dbReference type="Pfam" id="PF00501"/>
    </source>
</evidence>
<sequence length="640" mass="69093">MGAWEVKGPAKGTCRSWRDAYPELAGTVARITAPRGRGIAWEGTEIWAYRDRPSSISECLAANVARWPDREAYVFHPGGERLTWGEVGAQVDRVAAALRQEFGFGKRDRLCLLTAGCPEYVIAYLAIVQLGGVAVPVNLGLTDEGLAAQINKVGAKGLVVSSEVWSGKLDAVRGGLDSVEAVFVIGGAAPQGTLAFSELSSLRTTPVDHEAVDEWDLCAISFTSGTTGVPKGTMAMHINALGCAQNVVIAAKGLGPDDVNLCMPPLYHNTAVYADFLPALLSGGKCVIMSAFTPLEAIKLIEAERATWAVAAPIMLWMMMNHPEFRNHDCSTLKKILFGGHASSETFINQLNREFAPIAMVNAGSVSESTAVGFALPTEDAIRKITSCGLATPNTDIAIFDDAGNEVLEPNVIGEVAYRGQQTNAGYWEEPGKTAEVFRRDGFVLSGDWAKIDEDGYLWLLDRKKDMVVRGGQNVYCIEVENKLYLHPKVLRAAVVGVPDHVFSERLKAVVVLKPGESATADEIREHCAKHLAKYETPEYVVFGASLPANAAGKTLKRPLVDFWGDSPGTPLARFSAFCASLPPALFDTPHLKLDGQPMTPREALGELEQGSERGQHLARMIEQQGVCGLTTPDEARFRK</sequence>
<evidence type="ECO:0000313" key="3">
    <source>
        <dbReference type="EMBL" id="SEO13138.1"/>
    </source>
</evidence>
<dbReference type="PROSITE" id="PS00455">
    <property type="entry name" value="AMP_BINDING"/>
    <property type="match status" value="1"/>
</dbReference>
<dbReference type="PANTHER" id="PTHR43767">
    <property type="entry name" value="LONG-CHAIN-FATTY-ACID--COA LIGASE"/>
    <property type="match status" value="1"/>
</dbReference>
<proteinExistence type="predicted"/>
<evidence type="ECO:0000259" key="2">
    <source>
        <dbReference type="Pfam" id="PF13193"/>
    </source>
</evidence>
<gene>
    <name evidence="3" type="ORF">SAMN05444123_101394</name>
</gene>
<dbReference type="Pfam" id="PF13193">
    <property type="entry name" value="AMP-binding_C"/>
    <property type="match status" value="1"/>
</dbReference>
<dbReference type="PANTHER" id="PTHR43767:SF1">
    <property type="entry name" value="NONRIBOSOMAL PEPTIDE SYNTHASE PES1 (EUROFUNG)-RELATED"/>
    <property type="match status" value="1"/>
</dbReference>
<reference evidence="4" key="1">
    <citation type="submission" date="2016-10" db="EMBL/GenBank/DDBJ databases">
        <authorList>
            <person name="Varghese N."/>
            <person name="Submissions S."/>
        </authorList>
    </citation>
    <scope>NUCLEOTIDE SEQUENCE [LARGE SCALE GENOMIC DNA]</scope>
    <source>
        <strain evidence="4">DSM 123</strain>
    </source>
</reference>
<protein>
    <submittedName>
        <fullName evidence="3">Fatty-acyl-CoA synthase</fullName>
    </submittedName>
</protein>
<dbReference type="EMBL" id="FODT01000001">
    <property type="protein sequence ID" value="SEO13138.1"/>
    <property type="molecule type" value="Genomic_DNA"/>
</dbReference>
<dbReference type="SUPFAM" id="SSF56801">
    <property type="entry name" value="Acetyl-CoA synthetase-like"/>
    <property type="match status" value="1"/>
</dbReference>
<dbReference type="Gene3D" id="3.40.50.12780">
    <property type="entry name" value="N-terminal domain of ligase-like"/>
    <property type="match status" value="1"/>
</dbReference>
<dbReference type="InterPro" id="IPR045851">
    <property type="entry name" value="AMP-bd_C_sf"/>
</dbReference>
<dbReference type="GO" id="GO:0016878">
    <property type="term" value="F:acid-thiol ligase activity"/>
    <property type="evidence" value="ECO:0007669"/>
    <property type="project" value="UniProtKB-ARBA"/>
</dbReference>
<dbReference type="AlphaFoldDB" id="A0A1H8M7F1"/>
<dbReference type="InterPro" id="IPR050237">
    <property type="entry name" value="ATP-dep_AMP-bd_enzyme"/>
</dbReference>
<feature type="domain" description="AMP-binding enzyme C-terminal" evidence="2">
    <location>
        <begin position="479"/>
        <end position="554"/>
    </location>
</feature>
<dbReference type="Pfam" id="PF00501">
    <property type="entry name" value="AMP-binding"/>
    <property type="match status" value="1"/>
</dbReference>
<name>A0A1H8M7F1_9BRAD</name>
<dbReference type="InterPro" id="IPR025110">
    <property type="entry name" value="AMP-bd_C"/>
</dbReference>
<feature type="domain" description="AMP-dependent synthetase/ligase" evidence="1">
    <location>
        <begin position="61"/>
        <end position="428"/>
    </location>
</feature>
<dbReference type="Gene3D" id="3.30.300.30">
    <property type="match status" value="1"/>
</dbReference>
<dbReference type="Proteomes" id="UP000199615">
    <property type="component" value="Unassembled WGS sequence"/>
</dbReference>
<organism evidence="3 4">
    <name type="scientific">Rhodopseudomonas pseudopalustris</name>
    <dbReference type="NCBI Taxonomy" id="1513892"/>
    <lineage>
        <taxon>Bacteria</taxon>
        <taxon>Pseudomonadati</taxon>
        <taxon>Pseudomonadota</taxon>
        <taxon>Alphaproteobacteria</taxon>
        <taxon>Hyphomicrobiales</taxon>
        <taxon>Nitrobacteraceae</taxon>
        <taxon>Rhodopseudomonas</taxon>
    </lineage>
</organism>
<dbReference type="InterPro" id="IPR000873">
    <property type="entry name" value="AMP-dep_synth/lig_dom"/>
</dbReference>
<evidence type="ECO:0000313" key="4">
    <source>
        <dbReference type="Proteomes" id="UP000199615"/>
    </source>
</evidence>
<accession>A0A1H8M7F1</accession>
<keyword evidence="4" id="KW-1185">Reference proteome</keyword>
<dbReference type="RefSeq" id="WP_092681345.1">
    <property type="nucleotide sequence ID" value="NZ_FODT01000001.1"/>
</dbReference>
<dbReference type="InterPro" id="IPR042099">
    <property type="entry name" value="ANL_N_sf"/>
</dbReference>
<dbReference type="InterPro" id="IPR020845">
    <property type="entry name" value="AMP-binding_CS"/>
</dbReference>
<dbReference type="OrthoDB" id="9803968at2"/>